<protein>
    <submittedName>
        <fullName evidence="2">Uncharacterized protein</fullName>
    </submittedName>
</protein>
<evidence type="ECO:0000256" key="1">
    <source>
        <dbReference type="SAM" id="Phobius"/>
    </source>
</evidence>
<dbReference type="Proteomes" id="UP000799753">
    <property type="component" value="Unassembled WGS sequence"/>
</dbReference>
<keyword evidence="1" id="KW-1133">Transmembrane helix</keyword>
<evidence type="ECO:0000313" key="2">
    <source>
        <dbReference type="EMBL" id="KAF2645466.1"/>
    </source>
</evidence>
<keyword evidence="1" id="KW-0812">Transmembrane</keyword>
<reference evidence="2" key="1">
    <citation type="journal article" date="2020" name="Stud. Mycol.">
        <title>101 Dothideomycetes genomes: a test case for predicting lifestyles and emergence of pathogens.</title>
        <authorList>
            <person name="Haridas S."/>
            <person name="Albert R."/>
            <person name="Binder M."/>
            <person name="Bloem J."/>
            <person name="Labutti K."/>
            <person name="Salamov A."/>
            <person name="Andreopoulos B."/>
            <person name="Baker S."/>
            <person name="Barry K."/>
            <person name="Bills G."/>
            <person name="Bluhm B."/>
            <person name="Cannon C."/>
            <person name="Castanera R."/>
            <person name="Culley D."/>
            <person name="Daum C."/>
            <person name="Ezra D."/>
            <person name="Gonzalez J."/>
            <person name="Henrissat B."/>
            <person name="Kuo A."/>
            <person name="Liang C."/>
            <person name="Lipzen A."/>
            <person name="Lutzoni F."/>
            <person name="Magnuson J."/>
            <person name="Mondo S."/>
            <person name="Nolan M."/>
            <person name="Ohm R."/>
            <person name="Pangilinan J."/>
            <person name="Park H.-J."/>
            <person name="Ramirez L."/>
            <person name="Alfaro M."/>
            <person name="Sun H."/>
            <person name="Tritt A."/>
            <person name="Yoshinaga Y."/>
            <person name="Zwiers L.-H."/>
            <person name="Turgeon B."/>
            <person name="Goodwin S."/>
            <person name="Spatafora J."/>
            <person name="Crous P."/>
            <person name="Grigoriev I."/>
        </authorList>
    </citation>
    <scope>NUCLEOTIDE SEQUENCE</scope>
    <source>
        <strain evidence="2">CBS 473.64</strain>
    </source>
</reference>
<dbReference type="EMBL" id="MU006777">
    <property type="protein sequence ID" value="KAF2645466.1"/>
    <property type="molecule type" value="Genomic_DNA"/>
</dbReference>
<gene>
    <name evidence="2" type="ORF">P280DRAFT_120607</name>
</gene>
<accession>A0A6A6SCA1</accession>
<keyword evidence="3" id="KW-1185">Reference proteome</keyword>
<evidence type="ECO:0000313" key="3">
    <source>
        <dbReference type="Proteomes" id="UP000799753"/>
    </source>
</evidence>
<name>A0A6A6SCA1_9PLEO</name>
<sequence>MRPPTVPHLGTYYSGTLLTYEDRCRVCTRYHPEPPRSYGTQPAASPEYTPISIYHRQPLFLSSCSSPLTVLLYILAPRPRTNRSHNRACVRISRMHSACICTVSKHFNPFTVLASFFFPLPFSPSLVVDILFFAFFRVREVSWAPFTRVPWASR</sequence>
<feature type="transmembrane region" description="Helical" evidence="1">
    <location>
        <begin position="116"/>
        <end position="136"/>
    </location>
</feature>
<proteinExistence type="predicted"/>
<organism evidence="2 3">
    <name type="scientific">Massarina eburnea CBS 473.64</name>
    <dbReference type="NCBI Taxonomy" id="1395130"/>
    <lineage>
        <taxon>Eukaryota</taxon>
        <taxon>Fungi</taxon>
        <taxon>Dikarya</taxon>
        <taxon>Ascomycota</taxon>
        <taxon>Pezizomycotina</taxon>
        <taxon>Dothideomycetes</taxon>
        <taxon>Pleosporomycetidae</taxon>
        <taxon>Pleosporales</taxon>
        <taxon>Massarineae</taxon>
        <taxon>Massarinaceae</taxon>
        <taxon>Massarina</taxon>
    </lineage>
</organism>
<dbReference type="AlphaFoldDB" id="A0A6A6SCA1"/>
<keyword evidence="1" id="KW-0472">Membrane</keyword>